<reference evidence="2" key="1">
    <citation type="submission" date="2025-08" db="UniProtKB">
        <authorList>
            <consortium name="RefSeq"/>
        </authorList>
    </citation>
    <scope>IDENTIFICATION</scope>
</reference>
<keyword evidence="1" id="KW-1185">Reference proteome</keyword>
<dbReference type="GeneID" id="118478821"/>
<evidence type="ECO:0000313" key="1">
    <source>
        <dbReference type="Proteomes" id="UP000694888"/>
    </source>
</evidence>
<organism evidence="1 2">
    <name type="scientific">Aplysia californica</name>
    <name type="common">California sea hare</name>
    <dbReference type="NCBI Taxonomy" id="6500"/>
    <lineage>
        <taxon>Eukaryota</taxon>
        <taxon>Metazoa</taxon>
        <taxon>Spiralia</taxon>
        <taxon>Lophotrochozoa</taxon>
        <taxon>Mollusca</taxon>
        <taxon>Gastropoda</taxon>
        <taxon>Heterobranchia</taxon>
        <taxon>Euthyneura</taxon>
        <taxon>Tectipleura</taxon>
        <taxon>Aplysiida</taxon>
        <taxon>Aplysioidea</taxon>
        <taxon>Aplysiidae</taxon>
        <taxon>Aplysia</taxon>
    </lineage>
</organism>
<gene>
    <name evidence="2" type="primary">LOC118478821</name>
</gene>
<sequence>MAPCLILSSRSQLTETADVIRLMSWLRVSSCLLVHSLRKRLTSEKLFSDFSIDPKHELALFVWDNGKGSNLTHVQGFCSADESADPNCVTTQRDKFPDCGAPVAEDELFVAVKTCHKFHESRGELFVTSSMSLEVSCLSQVP</sequence>
<protein>
    <submittedName>
        <fullName evidence="2">Beta-1,3-glucosyltransferase-like</fullName>
    </submittedName>
</protein>
<name>A0ABM1W2X3_APLCA</name>
<dbReference type="RefSeq" id="XP_035829016.1">
    <property type="nucleotide sequence ID" value="XM_035973123.1"/>
</dbReference>
<evidence type="ECO:0000313" key="2">
    <source>
        <dbReference type="RefSeq" id="XP_035829016.1"/>
    </source>
</evidence>
<accession>A0ABM1W2X3</accession>
<proteinExistence type="predicted"/>
<dbReference type="Proteomes" id="UP000694888">
    <property type="component" value="Unplaced"/>
</dbReference>